<dbReference type="OrthoDB" id="676695at2"/>
<name>A0A1K1LT54_9FLAO</name>
<evidence type="ECO:0000313" key="1">
    <source>
        <dbReference type="EMBL" id="SFW14016.1"/>
    </source>
</evidence>
<protein>
    <recommendedName>
        <fullName evidence="3">Lipoprotein</fullName>
    </recommendedName>
</protein>
<sequence length="183" mass="20718">MKLKSILPILLLFIFFSCKEKVYKANADGFVQIEEVLKNKFGEDALYTDLILQNYQEKGIQVDATVTNTPESLSMEGWSFKDNAWAQLSEISLKLEEGKIENYMFSLQKEIDISSLDSLVKRAIKTGNENSPKEDLFLHKIVISSPIDGNKSGLEYQIQLKSKIDSTTSNYYYLANVALNGLN</sequence>
<dbReference type="PROSITE" id="PS51257">
    <property type="entry name" value="PROKAR_LIPOPROTEIN"/>
    <property type="match status" value="1"/>
</dbReference>
<dbReference type="Proteomes" id="UP000183257">
    <property type="component" value="Unassembled WGS sequence"/>
</dbReference>
<gene>
    <name evidence="1" type="ORF">SAMN05660313_00048</name>
</gene>
<reference evidence="2" key="1">
    <citation type="submission" date="2016-11" db="EMBL/GenBank/DDBJ databases">
        <authorList>
            <person name="Varghese N."/>
            <person name="Submissions S."/>
        </authorList>
    </citation>
    <scope>NUCLEOTIDE SEQUENCE [LARGE SCALE GENOMIC DNA]</scope>
    <source>
        <strain evidence="2">DSM 24786</strain>
    </source>
</reference>
<evidence type="ECO:0008006" key="3">
    <source>
        <dbReference type="Google" id="ProtNLM"/>
    </source>
</evidence>
<dbReference type="STRING" id="76595.SAMN05660313_00048"/>
<evidence type="ECO:0000313" key="2">
    <source>
        <dbReference type="Proteomes" id="UP000183257"/>
    </source>
</evidence>
<dbReference type="AlphaFoldDB" id="A0A1K1LT54"/>
<organism evidence="1 2">
    <name type="scientific">Cellulophaga fucicola</name>
    <dbReference type="NCBI Taxonomy" id="76595"/>
    <lineage>
        <taxon>Bacteria</taxon>
        <taxon>Pseudomonadati</taxon>
        <taxon>Bacteroidota</taxon>
        <taxon>Flavobacteriia</taxon>
        <taxon>Flavobacteriales</taxon>
        <taxon>Flavobacteriaceae</taxon>
        <taxon>Cellulophaga</taxon>
    </lineage>
</organism>
<keyword evidence="2" id="KW-1185">Reference proteome</keyword>
<dbReference type="RefSeq" id="WP_072301762.1">
    <property type="nucleotide sequence ID" value="NZ_CBDUMO010000012.1"/>
</dbReference>
<dbReference type="EMBL" id="FPIY01000001">
    <property type="protein sequence ID" value="SFW14016.1"/>
    <property type="molecule type" value="Genomic_DNA"/>
</dbReference>
<proteinExistence type="predicted"/>
<accession>A0A1K1LT54</accession>